<dbReference type="AlphaFoldDB" id="A0AAE1XK35"/>
<dbReference type="Proteomes" id="UP001293254">
    <property type="component" value="Unassembled WGS sequence"/>
</dbReference>
<dbReference type="PANTHER" id="PTHR36323:SF1">
    <property type="entry name" value="MYOTUBULARIN-LIKE PROTEIN"/>
    <property type="match status" value="1"/>
</dbReference>
<evidence type="ECO:0000313" key="1">
    <source>
        <dbReference type="EMBL" id="KAK4413258.1"/>
    </source>
</evidence>
<accession>A0AAE1XK35</accession>
<keyword evidence="2" id="KW-1185">Reference proteome</keyword>
<reference evidence="1" key="1">
    <citation type="submission" date="2020-06" db="EMBL/GenBank/DDBJ databases">
        <authorList>
            <person name="Li T."/>
            <person name="Hu X."/>
            <person name="Zhang T."/>
            <person name="Song X."/>
            <person name="Zhang H."/>
            <person name="Dai N."/>
            <person name="Sheng W."/>
            <person name="Hou X."/>
            <person name="Wei L."/>
        </authorList>
    </citation>
    <scope>NUCLEOTIDE SEQUENCE</scope>
    <source>
        <strain evidence="1">3651</strain>
        <tissue evidence="1">Leaf</tissue>
    </source>
</reference>
<reference evidence="1" key="2">
    <citation type="journal article" date="2024" name="Plant">
        <title>Genomic evolution and insights into agronomic trait innovations of Sesamum species.</title>
        <authorList>
            <person name="Miao H."/>
            <person name="Wang L."/>
            <person name="Qu L."/>
            <person name="Liu H."/>
            <person name="Sun Y."/>
            <person name="Le M."/>
            <person name="Wang Q."/>
            <person name="Wei S."/>
            <person name="Zheng Y."/>
            <person name="Lin W."/>
            <person name="Duan Y."/>
            <person name="Cao H."/>
            <person name="Xiong S."/>
            <person name="Wang X."/>
            <person name="Wei L."/>
            <person name="Li C."/>
            <person name="Ma Q."/>
            <person name="Ju M."/>
            <person name="Zhao R."/>
            <person name="Li G."/>
            <person name="Mu C."/>
            <person name="Tian Q."/>
            <person name="Mei H."/>
            <person name="Zhang T."/>
            <person name="Gao T."/>
            <person name="Zhang H."/>
        </authorList>
    </citation>
    <scope>NUCLEOTIDE SEQUENCE</scope>
    <source>
        <strain evidence="1">3651</strain>
    </source>
</reference>
<gene>
    <name evidence="1" type="ORF">Salat_2738400</name>
</gene>
<protein>
    <submittedName>
        <fullName evidence="1">Uncharacterized protein</fullName>
    </submittedName>
</protein>
<name>A0AAE1XK35_9LAMI</name>
<comment type="caution">
    <text evidence="1">The sequence shown here is derived from an EMBL/GenBank/DDBJ whole genome shotgun (WGS) entry which is preliminary data.</text>
</comment>
<evidence type="ECO:0000313" key="2">
    <source>
        <dbReference type="Proteomes" id="UP001293254"/>
    </source>
</evidence>
<organism evidence="1 2">
    <name type="scientific">Sesamum alatum</name>
    <dbReference type="NCBI Taxonomy" id="300844"/>
    <lineage>
        <taxon>Eukaryota</taxon>
        <taxon>Viridiplantae</taxon>
        <taxon>Streptophyta</taxon>
        <taxon>Embryophyta</taxon>
        <taxon>Tracheophyta</taxon>
        <taxon>Spermatophyta</taxon>
        <taxon>Magnoliopsida</taxon>
        <taxon>eudicotyledons</taxon>
        <taxon>Gunneridae</taxon>
        <taxon>Pentapetalae</taxon>
        <taxon>asterids</taxon>
        <taxon>lamiids</taxon>
        <taxon>Lamiales</taxon>
        <taxon>Pedaliaceae</taxon>
        <taxon>Sesamum</taxon>
    </lineage>
</organism>
<sequence length="218" mass="24220">MGNGYDHHYSIHQHQFHQKTKFLPMFCRLSIKDVKLSTQYKDPTSADEPSSPTVSCVGQVKRNNRVIGFPATNTTTTSAAANHHHKHTKLKKLFSGKTLLPNTTTINASTTATAAGRRSSGSRSCRTSREMCVNSSRRRSRLKTYCDQSGDQDCAKVVDISEMDPPLPVVKRVAPPGAGRDEVNIWKRRVNGVELKSLKIEQIHLPNSKFEPPPPTTV</sequence>
<proteinExistence type="predicted"/>
<dbReference type="PANTHER" id="PTHR36323">
    <property type="entry name" value="MYOTUBULARIN-LIKE PROTEIN"/>
    <property type="match status" value="1"/>
</dbReference>
<dbReference type="EMBL" id="JACGWO010000012">
    <property type="protein sequence ID" value="KAK4413258.1"/>
    <property type="molecule type" value="Genomic_DNA"/>
</dbReference>